<feature type="region of interest" description="Disordered" evidence="1">
    <location>
        <begin position="58"/>
        <end position="93"/>
    </location>
</feature>
<accession>F1YEB6</accession>
<feature type="domain" description="Helix-turn-helix" evidence="2">
    <location>
        <begin position="7"/>
        <end position="55"/>
    </location>
</feature>
<evidence type="ECO:0000313" key="4">
    <source>
        <dbReference type="Proteomes" id="UP000035065"/>
    </source>
</evidence>
<dbReference type="AlphaFoldDB" id="F1YEB6"/>
<dbReference type="RefSeq" id="WP_009677314.1">
    <property type="nucleotide sequence ID" value="NZ_AEUD01000001.1"/>
</dbReference>
<feature type="compositionally biased region" description="Basic and acidic residues" evidence="1">
    <location>
        <begin position="81"/>
        <end position="93"/>
    </location>
</feature>
<dbReference type="Proteomes" id="UP000035065">
    <property type="component" value="Unassembled WGS sequence"/>
</dbReference>
<dbReference type="OrthoDB" id="4740320at2"/>
<organism evidence="3 4">
    <name type="scientific">Gordonia neofelifaecis NRRL B-59395</name>
    <dbReference type="NCBI Taxonomy" id="644548"/>
    <lineage>
        <taxon>Bacteria</taxon>
        <taxon>Bacillati</taxon>
        <taxon>Actinomycetota</taxon>
        <taxon>Actinomycetes</taxon>
        <taxon>Mycobacteriales</taxon>
        <taxon>Gordoniaceae</taxon>
        <taxon>Gordonia</taxon>
    </lineage>
</organism>
<protein>
    <recommendedName>
        <fullName evidence="2">Helix-turn-helix domain-containing protein</fullName>
    </recommendedName>
</protein>
<dbReference type="EMBL" id="AEUD01000001">
    <property type="protein sequence ID" value="EGD56749.1"/>
    <property type="molecule type" value="Genomic_DNA"/>
</dbReference>
<comment type="caution">
    <text evidence="3">The sequence shown here is derived from an EMBL/GenBank/DDBJ whole genome shotgun (WGS) entry which is preliminary data.</text>
</comment>
<name>F1YEB6_9ACTN</name>
<reference evidence="3 4" key="1">
    <citation type="journal article" date="2011" name="J. Bacteriol.">
        <title>Draft Genome Sequence of Gordonia neofelifaecis NRRL B-59395, a Cholesterol-Degrading Actinomycete.</title>
        <authorList>
            <person name="Ge F."/>
            <person name="Li W."/>
            <person name="Chen G."/>
            <person name="Liu Y."/>
            <person name="Zhang G."/>
            <person name="Yong B."/>
            <person name="Wang Q."/>
            <person name="Wang N."/>
            <person name="Huang Z."/>
            <person name="Li W."/>
            <person name="Wang J."/>
            <person name="Wu C."/>
            <person name="Xie Q."/>
            <person name="Liu G."/>
        </authorList>
    </citation>
    <scope>NUCLEOTIDE SEQUENCE [LARGE SCALE GENOMIC DNA]</scope>
    <source>
        <strain evidence="3 4">NRRL B-59395</strain>
    </source>
</reference>
<keyword evidence="4" id="KW-1185">Reference proteome</keyword>
<dbReference type="Pfam" id="PF12728">
    <property type="entry name" value="HTH_17"/>
    <property type="match status" value="1"/>
</dbReference>
<proteinExistence type="predicted"/>
<evidence type="ECO:0000256" key="1">
    <source>
        <dbReference type="SAM" id="MobiDB-lite"/>
    </source>
</evidence>
<dbReference type="STRING" id="644548.SCNU_00185"/>
<evidence type="ECO:0000259" key="2">
    <source>
        <dbReference type="Pfam" id="PF12728"/>
    </source>
</evidence>
<dbReference type="InterPro" id="IPR041657">
    <property type="entry name" value="HTH_17"/>
</dbReference>
<evidence type="ECO:0000313" key="3">
    <source>
        <dbReference type="EMBL" id="EGD56749.1"/>
    </source>
</evidence>
<sequence length="93" mass="10757">MTEPRPLYTPHDFARLLSVDVQAIYRLRTAGKLPPAIRVGQRLWWRPETIDDWLTALESGERPEPETQPETEALPNQPTNRKADEEHRIGRAC</sequence>
<gene>
    <name evidence="3" type="ORF">SCNU_00185</name>
</gene>